<reference evidence="7 8" key="1">
    <citation type="submission" date="2018-05" db="EMBL/GenBank/DDBJ databases">
        <title>Genome sequencing and assembly of the regulated plant pathogen Lachnellula willkommii and related sister species for the development of diagnostic species identification markers.</title>
        <authorList>
            <person name="Giroux E."/>
            <person name="Bilodeau G."/>
        </authorList>
    </citation>
    <scope>NUCLEOTIDE SEQUENCE [LARGE SCALE GENOMIC DNA]</scope>
    <source>
        <strain evidence="7 8">CBS 185.66</strain>
    </source>
</reference>
<feature type="zinc finger region" description="C3H1-type" evidence="4">
    <location>
        <begin position="346"/>
        <end position="374"/>
    </location>
</feature>
<dbReference type="SMART" id="SM00356">
    <property type="entry name" value="ZnF_C3H1"/>
    <property type="match status" value="4"/>
</dbReference>
<dbReference type="Gene3D" id="4.10.1000.10">
    <property type="entry name" value="Zinc finger, CCCH-type"/>
    <property type="match status" value="2"/>
</dbReference>
<evidence type="ECO:0000313" key="7">
    <source>
        <dbReference type="EMBL" id="TVY29791.1"/>
    </source>
</evidence>
<dbReference type="PANTHER" id="PTHR46156">
    <property type="entry name" value="CCCH ZINGC FINGER"/>
    <property type="match status" value="1"/>
</dbReference>
<keyword evidence="3 4" id="KW-0862">Zinc</keyword>
<dbReference type="GO" id="GO:0008270">
    <property type="term" value="F:zinc ion binding"/>
    <property type="evidence" value="ECO:0007669"/>
    <property type="project" value="UniProtKB-KW"/>
</dbReference>
<feature type="domain" description="C3H1-type" evidence="6">
    <location>
        <begin position="402"/>
        <end position="430"/>
    </location>
</feature>
<dbReference type="AlphaFoldDB" id="A0A8H8R902"/>
<protein>
    <submittedName>
        <fullName evidence="7">Zinc finger CCCH domain-containing protein</fullName>
    </submittedName>
</protein>
<name>A0A8H8R902_9HELO</name>
<dbReference type="OrthoDB" id="410307at2759"/>
<evidence type="ECO:0000313" key="8">
    <source>
        <dbReference type="Proteomes" id="UP000431533"/>
    </source>
</evidence>
<gene>
    <name evidence="7" type="primary">SPBC337.12</name>
    <name evidence="7" type="ORF">LHYA1_G002000</name>
</gene>
<dbReference type="GeneID" id="41982198"/>
<evidence type="ECO:0000256" key="3">
    <source>
        <dbReference type="ARBA" id="ARBA00022833"/>
    </source>
</evidence>
<feature type="zinc finger region" description="C3H1-type" evidence="4">
    <location>
        <begin position="375"/>
        <end position="401"/>
    </location>
</feature>
<comment type="caution">
    <text evidence="7">The sequence shown here is derived from an EMBL/GenBank/DDBJ whole genome shotgun (WGS) entry which is preliminary data.</text>
</comment>
<feature type="compositionally biased region" description="Polar residues" evidence="5">
    <location>
        <begin position="507"/>
        <end position="516"/>
    </location>
</feature>
<evidence type="ECO:0000256" key="4">
    <source>
        <dbReference type="PROSITE-ProRule" id="PRU00723"/>
    </source>
</evidence>
<evidence type="ECO:0000256" key="1">
    <source>
        <dbReference type="ARBA" id="ARBA00022723"/>
    </source>
</evidence>
<evidence type="ECO:0000259" key="6">
    <source>
        <dbReference type="PROSITE" id="PS50103"/>
    </source>
</evidence>
<dbReference type="SUPFAM" id="SSF90229">
    <property type="entry name" value="CCCH zinc finger"/>
    <property type="match status" value="2"/>
</dbReference>
<dbReference type="RefSeq" id="XP_031008578.1">
    <property type="nucleotide sequence ID" value="XM_031146978.1"/>
</dbReference>
<evidence type="ECO:0000256" key="2">
    <source>
        <dbReference type="ARBA" id="ARBA00022771"/>
    </source>
</evidence>
<proteinExistence type="predicted"/>
<dbReference type="Proteomes" id="UP000431533">
    <property type="component" value="Unassembled WGS sequence"/>
</dbReference>
<feature type="region of interest" description="Disordered" evidence="5">
    <location>
        <begin position="451"/>
        <end position="516"/>
    </location>
</feature>
<dbReference type="PANTHER" id="PTHR46156:SF1">
    <property type="entry name" value="ZINC FINGER CCCH DOMAIN-CONTAINING PROTEIN 3"/>
    <property type="match status" value="1"/>
</dbReference>
<evidence type="ECO:0000256" key="5">
    <source>
        <dbReference type="SAM" id="MobiDB-lite"/>
    </source>
</evidence>
<accession>A0A8H8R902</accession>
<sequence>MASEDQAILAKIGQLAGQINKHKNSKTSDNQTQYMPSMSANTYPNYAQPSAAWAASRGGYSSRGHRGRGRGAGHVHRNRTLVLNGSTPASEDPSTSQFATNDNPKTVPAWVTKKDRHLQLINTNIFEKDSQIRAKAMEETRRQKLMQRDLREKTKFSKHLQRLANNNYGAIGPQSHSATAPANYEINVQGIQFRVAKNGSKLVKVPGEQPPTAIEYNQGDLCTQEPDLLRLGDLNAANATPKTALIGGVRFYRSKNGNMYRSGIVKAHRYERLPFKLAWMPLLPCRTDLHDTRKNAGIKKINEPCKMFTTTGSSFLSRVVRLNLHYRATWRSTCSKGPRCRYIHDASKVAVCKEFLLKGSCPSGESCDLSHDLTPERTPNCLHFAKGHCSNANCRYTHVRVSPSALVCRPFAIYGYCEKGTSCEDRHIHECPDFSNTGTCSTRGCKLPHRHKASVMRTNPGRSEVSAEDTSSDLSSDEDEEIDDDDVDSDDLDEEYFGEHGKPDAESMQQDYVQLS</sequence>
<dbReference type="PROSITE" id="PS50103">
    <property type="entry name" value="ZF_C3H1"/>
    <property type="match status" value="3"/>
</dbReference>
<feature type="domain" description="C3H1-type" evidence="6">
    <location>
        <begin position="346"/>
        <end position="374"/>
    </location>
</feature>
<feature type="compositionally biased region" description="Acidic residues" evidence="5">
    <location>
        <begin position="466"/>
        <end position="496"/>
    </location>
</feature>
<feature type="domain" description="C3H1-type" evidence="6">
    <location>
        <begin position="375"/>
        <end position="401"/>
    </location>
</feature>
<dbReference type="FunFam" id="4.10.1000.10:FF:000035">
    <property type="entry name" value="CCCH zinc finger protein, variant"/>
    <property type="match status" value="1"/>
</dbReference>
<feature type="zinc finger region" description="C3H1-type" evidence="4">
    <location>
        <begin position="402"/>
        <end position="430"/>
    </location>
</feature>
<feature type="compositionally biased region" description="Basic residues" evidence="5">
    <location>
        <begin position="63"/>
        <end position="79"/>
    </location>
</feature>
<keyword evidence="1 4" id="KW-0479">Metal-binding</keyword>
<keyword evidence="2 4" id="KW-0863">Zinc-finger</keyword>
<keyword evidence="8" id="KW-1185">Reference proteome</keyword>
<dbReference type="InterPro" id="IPR036855">
    <property type="entry name" value="Znf_CCCH_sf"/>
</dbReference>
<organism evidence="7 8">
    <name type="scientific">Lachnellula hyalina</name>
    <dbReference type="NCBI Taxonomy" id="1316788"/>
    <lineage>
        <taxon>Eukaryota</taxon>
        <taxon>Fungi</taxon>
        <taxon>Dikarya</taxon>
        <taxon>Ascomycota</taxon>
        <taxon>Pezizomycotina</taxon>
        <taxon>Leotiomycetes</taxon>
        <taxon>Helotiales</taxon>
        <taxon>Lachnaceae</taxon>
        <taxon>Lachnellula</taxon>
    </lineage>
</organism>
<dbReference type="EMBL" id="QGMH01000014">
    <property type="protein sequence ID" value="TVY29791.1"/>
    <property type="molecule type" value="Genomic_DNA"/>
</dbReference>
<dbReference type="GO" id="GO:0005634">
    <property type="term" value="C:nucleus"/>
    <property type="evidence" value="ECO:0007669"/>
    <property type="project" value="TreeGrafter"/>
</dbReference>
<feature type="region of interest" description="Disordered" evidence="5">
    <location>
        <begin position="57"/>
        <end position="107"/>
    </location>
</feature>
<feature type="compositionally biased region" description="Polar residues" evidence="5">
    <location>
        <begin position="81"/>
        <end position="104"/>
    </location>
</feature>
<dbReference type="InterPro" id="IPR000571">
    <property type="entry name" value="Znf_CCCH"/>
</dbReference>